<dbReference type="PANTHER" id="PTHR45725:SF3">
    <property type="entry name" value="DELPHILIN"/>
    <property type="match status" value="1"/>
</dbReference>
<dbReference type="InterPro" id="IPR015425">
    <property type="entry name" value="FH2_Formin"/>
</dbReference>
<dbReference type="InterPro" id="IPR051425">
    <property type="entry name" value="Formin_Homology"/>
</dbReference>
<evidence type="ECO:0000259" key="1">
    <source>
        <dbReference type="PROSITE" id="PS51444"/>
    </source>
</evidence>
<dbReference type="PROSITE" id="PS51444">
    <property type="entry name" value="FH2"/>
    <property type="match status" value="1"/>
</dbReference>
<organism evidence="2 3">
    <name type="scientific">Elysia marginata</name>
    <dbReference type="NCBI Taxonomy" id="1093978"/>
    <lineage>
        <taxon>Eukaryota</taxon>
        <taxon>Metazoa</taxon>
        <taxon>Spiralia</taxon>
        <taxon>Lophotrochozoa</taxon>
        <taxon>Mollusca</taxon>
        <taxon>Gastropoda</taxon>
        <taxon>Heterobranchia</taxon>
        <taxon>Euthyneura</taxon>
        <taxon>Panpulmonata</taxon>
        <taxon>Sacoglossa</taxon>
        <taxon>Placobranchoidea</taxon>
        <taxon>Plakobranchidae</taxon>
        <taxon>Elysia</taxon>
    </lineage>
</organism>
<accession>A0AAV4JQG9</accession>
<proteinExistence type="predicted"/>
<sequence>MGNYLNHGNHRIGEAAGFRITFLTQLEITKTTDKKSSFLHVVAETIYSKFPELLSFSDDLPSIVPAAKVPGDQHFLAEATDELQSIFRLQAGAVAEFSQMVSFFGENPKSMTTNDVFSIFSDFIGNFECLASVGSRGQRGRVAEWLARRTCDLEVVGSIPDHVMLQLPWESDLP</sequence>
<name>A0AAV4JQG9_9GAST</name>
<reference evidence="2 3" key="1">
    <citation type="journal article" date="2021" name="Elife">
        <title>Chloroplast acquisition without the gene transfer in kleptoplastic sea slugs, Plakobranchus ocellatus.</title>
        <authorList>
            <person name="Maeda T."/>
            <person name="Takahashi S."/>
            <person name="Yoshida T."/>
            <person name="Shimamura S."/>
            <person name="Takaki Y."/>
            <person name="Nagai Y."/>
            <person name="Toyoda A."/>
            <person name="Suzuki Y."/>
            <person name="Arimoto A."/>
            <person name="Ishii H."/>
            <person name="Satoh N."/>
            <person name="Nishiyama T."/>
            <person name="Hasebe M."/>
            <person name="Maruyama T."/>
            <person name="Minagawa J."/>
            <person name="Obokata J."/>
            <person name="Shigenobu S."/>
        </authorList>
    </citation>
    <scope>NUCLEOTIDE SEQUENCE [LARGE SCALE GENOMIC DNA]</scope>
</reference>
<keyword evidence="3" id="KW-1185">Reference proteome</keyword>
<dbReference type="AlphaFoldDB" id="A0AAV4JQG9"/>
<feature type="domain" description="FH2" evidence="1">
    <location>
        <begin position="1"/>
        <end position="174"/>
    </location>
</feature>
<dbReference type="SUPFAM" id="SSF101447">
    <property type="entry name" value="Formin homology 2 domain (FH2 domain)"/>
    <property type="match status" value="1"/>
</dbReference>
<evidence type="ECO:0000313" key="2">
    <source>
        <dbReference type="EMBL" id="GFS22821.1"/>
    </source>
</evidence>
<dbReference type="Proteomes" id="UP000762676">
    <property type="component" value="Unassembled WGS sequence"/>
</dbReference>
<dbReference type="InterPro" id="IPR042201">
    <property type="entry name" value="FH2_Formin_sf"/>
</dbReference>
<gene>
    <name evidence="2" type="ORF">ElyMa_003373500</name>
</gene>
<dbReference type="Gene3D" id="1.20.58.2220">
    <property type="entry name" value="Formin, FH2 domain"/>
    <property type="match status" value="2"/>
</dbReference>
<dbReference type="Pfam" id="PF02181">
    <property type="entry name" value="FH2"/>
    <property type="match status" value="1"/>
</dbReference>
<evidence type="ECO:0000313" key="3">
    <source>
        <dbReference type="Proteomes" id="UP000762676"/>
    </source>
</evidence>
<comment type="caution">
    <text evidence="2">The sequence shown here is derived from an EMBL/GenBank/DDBJ whole genome shotgun (WGS) entry which is preliminary data.</text>
</comment>
<protein>
    <submittedName>
        <fullName evidence="2">Delphilin</fullName>
    </submittedName>
</protein>
<dbReference type="PANTHER" id="PTHR45725">
    <property type="entry name" value="FORMIN HOMOLOGY 2 FAMILY MEMBER"/>
    <property type="match status" value="1"/>
</dbReference>
<dbReference type="EMBL" id="BMAT01006947">
    <property type="protein sequence ID" value="GFS22821.1"/>
    <property type="molecule type" value="Genomic_DNA"/>
</dbReference>